<dbReference type="GO" id="GO:0008990">
    <property type="term" value="F:rRNA (guanine-N2-)-methyltransferase activity"/>
    <property type="evidence" value="ECO:0007669"/>
    <property type="project" value="TreeGrafter"/>
</dbReference>
<dbReference type="InterPro" id="IPR054170">
    <property type="entry name" value="RlmL_1st"/>
</dbReference>
<dbReference type="CDD" id="cd11715">
    <property type="entry name" value="THUMP_AdoMetMT"/>
    <property type="match status" value="1"/>
</dbReference>
<dbReference type="GO" id="GO:0003723">
    <property type="term" value="F:RNA binding"/>
    <property type="evidence" value="ECO:0007669"/>
    <property type="project" value="InterPro"/>
</dbReference>
<dbReference type="SUPFAM" id="SSF53335">
    <property type="entry name" value="S-adenosyl-L-methionine-dependent methyltransferases"/>
    <property type="match status" value="1"/>
</dbReference>
<reference evidence="6" key="2">
    <citation type="journal article" date="2021" name="PeerJ">
        <title>Extensive microbial diversity within the chicken gut microbiome revealed by metagenomics and culture.</title>
        <authorList>
            <person name="Gilroy R."/>
            <person name="Ravi A."/>
            <person name="Getino M."/>
            <person name="Pursley I."/>
            <person name="Horton D.L."/>
            <person name="Alikhan N.F."/>
            <person name="Baker D."/>
            <person name="Gharbi K."/>
            <person name="Hall N."/>
            <person name="Watson M."/>
            <person name="Adriaenssens E.M."/>
            <person name="Foster-Nyarko E."/>
            <person name="Jarju S."/>
            <person name="Secka A."/>
            <person name="Antonio M."/>
            <person name="Oren A."/>
            <person name="Chaudhuri R.R."/>
            <person name="La Ragione R."/>
            <person name="Hildebrand F."/>
            <person name="Pallen M.J."/>
        </authorList>
    </citation>
    <scope>NUCLEOTIDE SEQUENCE</scope>
    <source>
        <strain evidence="6">10532</strain>
    </source>
</reference>
<dbReference type="GO" id="GO:0070043">
    <property type="term" value="F:rRNA (guanine-N7-)-methyltransferase activity"/>
    <property type="evidence" value="ECO:0007669"/>
    <property type="project" value="TreeGrafter"/>
</dbReference>
<evidence type="ECO:0000259" key="4">
    <source>
        <dbReference type="Pfam" id="PF02926"/>
    </source>
</evidence>
<feature type="domain" description="THUMP" evidence="4">
    <location>
        <begin position="66"/>
        <end position="153"/>
    </location>
</feature>
<evidence type="ECO:0000313" key="7">
    <source>
        <dbReference type="Proteomes" id="UP000823638"/>
    </source>
</evidence>
<evidence type="ECO:0000259" key="3">
    <source>
        <dbReference type="Pfam" id="PF01170"/>
    </source>
</evidence>
<dbReference type="Pfam" id="PF02926">
    <property type="entry name" value="THUMP"/>
    <property type="match status" value="1"/>
</dbReference>
<evidence type="ECO:0000256" key="1">
    <source>
        <dbReference type="ARBA" id="ARBA00022603"/>
    </source>
</evidence>
<reference evidence="6" key="1">
    <citation type="submission" date="2020-10" db="EMBL/GenBank/DDBJ databases">
        <authorList>
            <person name="Gilroy R."/>
        </authorList>
    </citation>
    <scope>NUCLEOTIDE SEQUENCE</scope>
    <source>
        <strain evidence="6">10532</strain>
    </source>
</reference>
<dbReference type="PANTHER" id="PTHR47313:SF1">
    <property type="entry name" value="RIBOSOMAL RNA LARGE SUBUNIT METHYLTRANSFERASE K_L"/>
    <property type="match status" value="1"/>
</dbReference>
<feature type="domain" description="Ribosomal RNA large subunit methyltransferase K/L-like methyltransferase" evidence="3">
    <location>
        <begin position="162"/>
        <end position="377"/>
    </location>
</feature>
<evidence type="ECO:0000256" key="2">
    <source>
        <dbReference type="ARBA" id="ARBA00022679"/>
    </source>
</evidence>
<gene>
    <name evidence="6" type="ORF">IAA81_03365</name>
</gene>
<dbReference type="InterPro" id="IPR004114">
    <property type="entry name" value="THUMP_dom"/>
</dbReference>
<dbReference type="AlphaFoldDB" id="A0A9D9N200"/>
<dbReference type="InterPro" id="IPR002052">
    <property type="entry name" value="DNA_methylase_N6_adenine_CS"/>
</dbReference>
<dbReference type="InterPro" id="IPR029063">
    <property type="entry name" value="SAM-dependent_MTases_sf"/>
</dbReference>
<name>A0A9D9N200_9SPIR</name>
<dbReference type="PANTHER" id="PTHR47313">
    <property type="entry name" value="RIBOSOMAL RNA LARGE SUBUNIT METHYLTRANSFERASE K/L"/>
    <property type="match status" value="1"/>
</dbReference>
<keyword evidence="1 6" id="KW-0489">Methyltransferase</keyword>
<dbReference type="Pfam" id="PF22020">
    <property type="entry name" value="RlmL_1st"/>
    <property type="match status" value="1"/>
</dbReference>
<proteinExistence type="predicted"/>
<dbReference type="Gene3D" id="3.40.50.150">
    <property type="entry name" value="Vaccinia Virus protein VP39"/>
    <property type="match status" value="1"/>
</dbReference>
<dbReference type="Gene3D" id="3.30.2130.30">
    <property type="match status" value="1"/>
</dbReference>
<dbReference type="InterPro" id="IPR000241">
    <property type="entry name" value="RlmKL-like_Mtase"/>
</dbReference>
<organism evidence="6 7">
    <name type="scientific">Candidatus Gallitreponema excrementavium</name>
    <dbReference type="NCBI Taxonomy" id="2840840"/>
    <lineage>
        <taxon>Bacteria</taxon>
        <taxon>Pseudomonadati</taxon>
        <taxon>Spirochaetota</taxon>
        <taxon>Spirochaetia</taxon>
        <taxon>Spirochaetales</taxon>
        <taxon>Candidatus Gallitreponema</taxon>
    </lineage>
</organism>
<dbReference type="EMBL" id="JADIMM010000043">
    <property type="protein sequence ID" value="MBO8457250.1"/>
    <property type="molecule type" value="Genomic_DNA"/>
</dbReference>
<dbReference type="PROSITE" id="PS00092">
    <property type="entry name" value="N6_MTASE"/>
    <property type="match status" value="1"/>
</dbReference>
<feature type="domain" description="RlmL ferredoxin-like" evidence="5">
    <location>
        <begin position="3"/>
        <end position="58"/>
    </location>
</feature>
<keyword evidence="2" id="KW-0808">Transferase</keyword>
<sequence>MFQFMAVCALGLEKVLGNEIKKAGWSIMESDSGRVFFQGPENVIYSGNLRLRTCDRIFLVPARFKARDFDQLFEGIRAVDWQDYFKKNTRIVIDKVRINYSKLNSQKAVQKVAHKAVYDKLCNLWGMNSLPESGEKCDIRLHLEKDVVTVLLDLSGAPLNRRGYRKDGGEAPIRETLAAALILLMNWKRKIPLHDPFCGSGTFAAEAALYACNAAPGLGRSFGFENLAVFNKDLYKEEWIKAASEIRTDCLYRITGSDISQEAVLRSRLNVEHAMVTAGRALQAIGSDNRLPRPEFIQSDFRDLQAPFEQGMIITNPPYGERLGDREEAIKLYEDMQCLKTNFKGWALGLITLQEDFPVYFGKKEEKKRQVKDGNLETFFFKYNNLG</sequence>
<accession>A0A9D9N200</accession>
<comment type="caution">
    <text evidence="6">The sequence shown here is derived from an EMBL/GenBank/DDBJ whole genome shotgun (WGS) entry which is preliminary data.</text>
</comment>
<protein>
    <submittedName>
        <fullName evidence="6">Class I SAM-dependent RNA methyltransferase</fullName>
    </submittedName>
</protein>
<evidence type="ECO:0000259" key="5">
    <source>
        <dbReference type="Pfam" id="PF22020"/>
    </source>
</evidence>
<evidence type="ECO:0000313" key="6">
    <source>
        <dbReference type="EMBL" id="MBO8457250.1"/>
    </source>
</evidence>
<dbReference type="Pfam" id="PF01170">
    <property type="entry name" value="UPF0020"/>
    <property type="match status" value="1"/>
</dbReference>
<dbReference type="Proteomes" id="UP000823638">
    <property type="component" value="Unassembled WGS sequence"/>
</dbReference>